<keyword evidence="11" id="KW-0436">Ligase</keyword>
<dbReference type="Pfam" id="PF23659">
    <property type="entry name" value="UFL1"/>
    <property type="match status" value="1"/>
</dbReference>
<evidence type="ECO:0000256" key="6">
    <source>
        <dbReference type="ARBA" id="ARBA00030452"/>
    </source>
</evidence>
<dbReference type="GO" id="GO:0061666">
    <property type="term" value="F:UFM1 ligase activity"/>
    <property type="evidence" value="ECO:0007669"/>
    <property type="project" value="InterPro"/>
</dbReference>
<evidence type="ECO:0000259" key="8">
    <source>
        <dbReference type="Pfam" id="PF09743"/>
    </source>
</evidence>
<protein>
    <recommendedName>
        <fullName evidence="3">E3 UFM1-protein ligase 1 homolog</fullName>
    </recommendedName>
    <alternativeName>
        <fullName evidence="6">E3 UFM1-protein transferase 1 homolog</fullName>
    </alternativeName>
</protein>
<feature type="compositionally biased region" description="Basic and acidic residues" evidence="7">
    <location>
        <begin position="405"/>
        <end position="415"/>
    </location>
</feature>
<dbReference type="InterPro" id="IPR018611">
    <property type="entry name" value="Ufl1"/>
</dbReference>
<gene>
    <name evidence="11" type="ORF">B4U80_07631</name>
</gene>
<feature type="domain" description="E3 UFM1-protein ligase-like C-terminal" evidence="10">
    <location>
        <begin position="650"/>
        <end position="756"/>
    </location>
</feature>
<evidence type="ECO:0000256" key="1">
    <source>
        <dbReference type="ARBA" id="ARBA00003950"/>
    </source>
</evidence>
<accession>A0A443SC30</accession>
<evidence type="ECO:0000259" key="9">
    <source>
        <dbReference type="Pfam" id="PF23659"/>
    </source>
</evidence>
<keyword evidence="5" id="KW-0833">Ubl conjugation pathway</keyword>
<feature type="domain" description="E3 UFM1-protein ligase 1-like" evidence="9">
    <location>
        <begin position="532"/>
        <end position="645"/>
    </location>
</feature>
<evidence type="ECO:0000256" key="7">
    <source>
        <dbReference type="SAM" id="MobiDB-lite"/>
    </source>
</evidence>
<dbReference type="InterPro" id="IPR056579">
    <property type="entry name" value="Ufl1_N"/>
</dbReference>
<dbReference type="Pfam" id="PF25041">
    <property type="entry name" value="UFL1_C"/>
    <property type="match status" value="1"/>
</dbReference>
<sequence>MSYASKWEEVKALAADFQRTQLSGSLQKLSERNCVEIVKKLIELNLVDVIFTCDGKEYITPQHLVKEISDELIVSGGRIHLTDLVSILNVDYNHIESKAAELTKSSFGDVSLVLGQLVNSTYKDSLASEINDRLQREGVITIAEITKNYDLPSDFLQELIDSRLNVFIFGVKDQEDSRTLFTEAYLDKYKSKITGVMSAVTQPLSLSQITSRYNIPEKIFNMKSGRLCGTITGSGNNRTFVPNIYSKTQNEWVDQFYKQNGYIEFDAMSRMGISDHKSFLKKKSDFEGLIYLNSCCVGKAISLQVDSGVEECINSKSWIDFTSVLPTILTDDDISLLIQKCLSDSKAYSEACVTLSSTIVASKSFIDSCVVLFDSVMLSKADEDLKSGKLFSVFAAAQAEKEKVMQKESVSSKKDERKKKAKGKEKSGGGTQGREVKMKAVKKKYLKGTQKADDSDVSDSEEVSATDLVFMTVEEITDFLQRKMKELDGTPIEFVIIISKYLIATLTAKYYEVAKALFANSTTPAENVKKAHSDVQQIVNNLYANIVLHNKALKVLTGDLQSQLEKHLLRTLCSDLLNSVVAYLSSSEVTAISGPEVRIKLINKLDEASKQALTLSHNSLNVNVDEFLTQFENSIECCDIMLKKVDKKREKPLISENRQNLILQLNETANEDAALVLHVAVLLQFNTVTQQLLHASGKFVPQLIVFLKPQISEEMYALFHECEELVVKQRKKDTSEDEKKAINERLPTIVAKVKELAIEKKKQNV</sequence>
<dbReference type="Proteomes" id="UP000288716">
    <property type="component" value="Unassembled WGS sequence"/>
</dbReference>
<dbReference type="PANTHER" id="PTHR31057:SF0">
    <property type="entry name" value="E3 UFM1-PROTEIN LIGASE 1"/>
    <property type="match status" value="1"/>
</dbReference>
<evidence type="ECO:0000256" key="5">
    <source>
        <dbReference type="ARBA" id="ARBA00022786"/>
    </source>
</evidence>
<comment type="function">
    <text evidence="1">E3 UFM1-protein ligase that mediates ufmylation of target proteins.</text>
</comment>
<evidence type="ECO:0000256" key="4">
    <source>
        <dbReference type="ARBA" id="ARBA00022679"/>
    </source>
</evidence>
<evidence type="ECO:0000256" key="2">
    <source>
        <dbReference type="ARBA" id="ARBA00010789"/>
    </source>
</evidence>
<dbReference type="GO" id="GO:1990592">
    <property type="term" value="P:protein K69-linked ufmylation"/>
    <property type="evidence" value="ECO:0007669"/>
    <property type="project" value="TreeGrafter"/>
</dbReference>
<dbReference type="PANTHER" id="PTHR31057">
    <property type="entry name" value="E3 UFM1-PROTEIN LIGASE 1"/>
    <property type="match status" value="1"/>
</dbReference>
<dbReference type="InterPro" id="IPR056580">
    <property type="entry name" value="Ufl1_dom"/>
</dbReference>
<evidence type="ECO:0000313" key="12">
    <source>
        <dbReference type="Proteomes" id="UP000288716"/>
    </source>
</evidence>
<dbReference type="GO" id="GO:0034976">
    <property type="term" value="P:response to endoplasmic reticulum stress"/>
    <property type="evidence" value="ECO:0007669"/>
    <property type="project" value="TreeGrafter"/>
</dbReference>
<organism evidence="11 12">
    <name type="scientific">Leptotrombidium deliense</name>
    <dbReference type="NCBI Taxonomy" id="299467"/>
    <lineage>
        <taxon>Eukaryota</taxon>
        <taxon>Metazoa</taxon>
        <taxon>Ecdysozoa</taxon>
        <taxon>Arthropoda</taxon>
        <taxon>Chelicerata</taxon>
        <taxon>Arachnida</taxon>
        <taxon>Acari</taxon>
        <taxon>Acariformes</taxon>
        <taxon>Trombidiformes</taxon>
        <taxon>Prostigmata</taxon>
        <taxon>Anystina</taxon>
        <taxon>Parasitengona</taxon>
        <taxon>Trombiculoidea</taxon>
        <taxon>Trombiculidae</taxon>
        <taxon>Leptotrombidium</taxon>
    </lineage>
</organism>
<dbReference type="VEuPathDB" id="VectorBase:LDEU006951"/>
<dbReference type="Pfam" id="PF25870">
    <property type="entry name" value="WHD_UFL1_5th"/>
    <property type="match status" value="1"/>
</dbReference>
<evidence type="ECO:0000256" key="3">
    <source>
        <dbReference type="ARBA" id="ARBA00014160"/>
    </source>
</evidence>
<reference evidence="11 12" key="1">
    <citation type="journal article" date="2018" name="Gigascience">
        <title>Genomes of trombidid mites reveal novel predicted allergens and laterally-transferred genes associated with secondary metabolism.</title>
        <authorList>
            <person name="Dong X."/>
            <person name="Chaisiri K."/>
            <person name="Xia D."/>
            <person name="Armstrong S.D."/>
            <person name="Fang Y."/>
            <person name="Donnelly M.J."/>
            <person name="Kadowaki T."/>
            <person name="McGarry J.W."/>
            <person name="Darby A.C."/>
            <person name="Makepeace B.L."/>
        </authorList>
    </citation>
    <scope>NUCLEOTIDE SEQUENCE [LARGE SCALE GENOMIC DNA]</scope>
    <source>
        <strain evidence="11">UoL-UT</strain>
    </source>
</reference>
<comment type="similarity">
    <text evidence="2">Belongs to the UFL1 family.</text>
</comment>
<evidence type="ECO:0000259" key="10">
    <source>
        <dbReference type="Pfam" id="PF25041"/>
    </source>
</evidence>
<dbReference type="AlphaFoldDB" id="A0A443SC30"/>
<dbReference type="EMBL" id="NCKV01004062">
    <property type="protein sequence ID" value="RWS25089.1"/>
    <property type="molecule type" value="Genomic_DNA"/>
</dbReference>
<feature type="domain" description="E3 UFM1-protein ligase 1-like N-terminal" evidence="8">
    <location>
        <begin position="9"/>
        <end position="280"/>
    </location>
</feature>
<proteinExistence type="inferred from homology"/>
<feature type="region of interest" description="Disordered" evidence="7">
    <location>
        <begin position="405"/>
        <end position="438"/>
    </location>
</feature>
<dbReference type="GO" id="GO:0005789">
    <property type="term" value="C:endoplasmic reticulum membrane"/>
    <property type="evidence" value="ECO:0007669"/>
    <property type="project" value="TreeGrafter"/>
</dbReference>
<dbReference type="InterPro" id="IPR056761">
    <property type="entry name" value="Ufl1-like_C"/>
</dbReference>
<dbReference type="OrthoDB" id="10258297at2759"/>
<dbReference type="GO" id="GO:0032434">
    <property type="term" value="P:regulation of proteasomal ubiquitin-dependent protein catabolic process"/>
    <property type="evidence" value="ECO:0007669"/>
    <property type="project" value="TreeGrafter"/>
</dbReference>
<dbReference type="GO" id="GO:0016874">
    <property type="term" value="F:ligase activity"/>
    <property type="evidence" value="ECO:0007669"/>
    <property type="project" value="UniProtKB-KW"/>
</dbReference>
<dbReference type="Pfam" id="PF09743">
    <property type="entry name" value="E3_UFM1_ligase"/>
    <property type="match status" value="1"/>
</dbReference>
<comment type="caution">
    <text evidence="11">The sequence shown here is derived from an EMBL/GenBank/DDBJ whole genome shotgun (WGS) entry which is preliminary data.</text>
</comment>
<evidence type="ECO:0000313" key="11">
    <source>
        <dbReference type="EMBL" id="RWS25089.1"/>
    </source>
</evidence>
<dbReference type="STRING" id="299467.A0A443SC30"/>
<name>A0A443SC30_9ACAR</name>
<keyword evidence="12" id="KW-1185">Reference proteome</keyword>
<keyword evidence="4" id="KW-0808">Transferase</keyword>